<keyword evidence="4" id="KW-1185">Reference proteome</keyword>
<dbReference type="EMBL" id="ABEU02000006">
    <property type="protein sequence ID" value="PNR53174.1"/>
    <property type="molecule type" value="Genomic_DNA"/>
</dbReference>
<keyword evidence="1" id="KW-0812">Transmembrane</keyword>
<dbReference type="AlphaFoldDB" id="A0A2K1KHB7"/>
<protein>
    <submittedName>
        <fullName evidence="2 3">Uncharacterized protein</fullName>
    </submittedName>
</protein>
<evidence type="ECO:0000256" key="1">
    <source>
        <dbReference type="SAM" id="Phobius"/>
    </source>
</evidence>
<reference evidence="3" key="3">
    <citation type="submission" date="2020-12" db="UniProtKB">
        <authorList>
            <consortium name="EnsemblPlants"/>
        </authorList>
    </citation>
    <scope>IDENTIFICATION</scope>
</reference>
<feature type="transmembrane region" description="Helical" evidence="1">
    <location>
        <begin position="6"/>
        <end position="29"/>
    </location>
</feature>
<evidence type="ECO:0000313" key="4">
    <source>
        <dbReference type="Proteomes" id="UP000006727"/>
    </source>
</evidence>
<dbReference type="EnsemblPlants" id="Pp3c6_27080V3.1">
    <property type="protein sequence ID" value="PAC:32975515.CDS.1"/>
    <property type="gene ID" value="Pp3c6_27080"/>
</dbReference>
<organism evidence="2">
    <name type="scientific">Physcomitrium patens</name>
    <name type="common">Spreading-leaved earth moss</name>
    <name type="synonym">Physcomitrella patens</name>
    <dbReference type="NCBI Taxonomy" id="3218"/>
    <lineage>
        <taxon>Eukaryota</taxon>
        <taxon>Viridiplantae</taxon>
        <taxon>Streptophyta</taxon>
        <taxon>Embryophyta</taxon>
        <taxon>Bryophyta</taxon>
        <taxon>Bryophytina</taxon>
        <taxon>Bryopsida</taxon>
        <taxon>Funariidae</taxon>
        <taxon>Funariales</taxon>
        <taxon>Funariaceae</taxon>
        <taxon>Physcomitrium</taxon>
    </lineage>
</organism>
<keyword evidence="1" id="KW-0472">Membrane</keyword>
<accession>A0A2K1KHB7</accession>
<keyword evidence="1" id="KW-1133">Transmembrane helix</keyword>
<gene>
    <name evidence="2" type="ORF">PHYPA_009549</name>
</gene>
<dbReference type="Proteomes" id="UP000006727">
    <property type="component" value="Chromosome 6"/>
</dbReference>
<reference evidence="2 4" key="1">
    <citation type="journal article" date="2008" name="Science">
        <title>The Physcomitrella genome reveals evolutionary insights into the conquest of land by plants.</title>
        <authorList>
            <person name="Rensing S."/>
            <person name="Lang D."/>
            <person name="Zimmer A."/>
            <person name="Terry A."/>
            <person name="Salamov A."/>
            <person name="Shapiro H."/>
            <person name="Nishiyama T."/>
            <person name="Perroud P.-F."/>
            <person name="Lindquist E."/>
            <person name="Kamisugi Y."/>
            <person name="Tanahashi T."/>
            <person name="Sakakibara K."/>
            <person name="Fujita T."/>
            <person name="Oishi K."/>
            <person name="Shin-I T."/>
            <person name="Kuroki Y."/>
            <person name="Toyoda A."/>
            <person name="Suzuki Y."/>
            <person name="Hashimoto A."/>
            <person name="Yamaguchi K."/>
            <person name="Sugano A."/>
            <person name="Kohara Y."/>
            <person name="Fujiyama A."/>
            <person name="Anterola A."/>
            <person name="Aoki S."/>
            <person name="Ashton N."/>
            <person name="Barbazuk W.B."/>
            <person name="Barker E."/>
            <person name="Bennetzen J."/>
            <person name="Bezanilla M."/>
            <person name="Blankenship R."/>
            <person name="Cho S.H."/>
            <person name="Dutcher S."/>
            <person name="Estelle M."/>
            <person name="Fawcett J.A."/>
            <person name="Gundlach H."/>
            <person name="Hanada K."/>
            <person name="Heyl A."/>
            <person name="Hicks K.A."/>
            <person name="Hugh J."/>
            <person name="Lohr M."/>
            <person name="Mayer K."/>
            <person name="Melkozernov A."/>
            <person name="Murata T."/>
            <person name="Nelson D."/>
            <person name="Pils B."/>
            <person name="Prigge M."/>
            <person name="Reiss B."/>
            <person name="Renner T."/>
            <person name="Rombauts S."/>
            <person name="Rushton P."/>
            <person name="Sanderfoot A."/>
            <person name="Schween G."/>
            <person name="Shiu S.-H."/>
            <person name="Stueber K."/>
            <person name="Theodoulou F.L."/>
            <person name="Tu H."/>
            <person name="Van de Peer Y."/>
            <person name="Verrier P.J."/>
            <person name="Waters E."/>
            <person name="Wood A."/>
            <person name="Yang L."/>
            <person name="Cove D."/>
            <person name="Cuming A."/>
            <person name="Hasebe M."/>
            <person name="Lucas S."/>
            <person name="Mishler D.B."/>
            <person name="Reski R."/>
            <person name="Grigoriev I."/>
            <person name="Quatrano R.S."/>
            <person name="Boore J.L."/>
        </authorList>
    </citation>
    <scope>NUCLEOTIDE SEQUENCE [LARGE SCALE GENOMIC DNA]</scope>
    <source>
        <strain evidence="3 4">cv. Gransden 2004</strain>
    </source>
</reference>
<sequence length="35" mass="4112">MFEHDFLALFSKFFLINATIILLIYGIIFSTCKKI</sequence>
<reference evidence="2 4" key="2">
    <citation type="journal article" date="2018" name="Plant J.">
        <title>The Physcomitrella patens chromosome-scale assembly reveals moss genome structure and evolution.</title>
        <authorList>
            <person name="Lang D."/>
            <person name="Ullrich K.K."/>
            <person name="Murat F."/>
            <person name="Fuchs J."/>
            <person name="Jenkins J."/>
            <person name="Haas F.B."/>
            <person name="Piednoel M."/>
            <person name="Gundlach H."/>
            <person name="Van Bel M."/>
            <person name="Meyberg R."/>
            <person name="Vives C."/>
            <person name="Morata J."/>
            <person name="Symeonidi A."/>
            <person name="Hiss M."/>
            <person name="Muchero W."/>
            <person name="Kamisugi Y."/>
            <person name="Saleh O."/>
            <person name="Blanc G."/>
            <person name="Decker E.L."/>
            <person name="van Gessel N."/>
            <person name="Grimwood J."/>
            <person name="Hayes R.D."/>
            <person name="Graham S.W."/>
            <person name="Gunter L.E."/>
            <person name="McDaniel S.F."/>
            <person name="Hoernstein S.N.W."/>
            <person name="Larsson A."/>
            <person name="Li F.W."/>
            <person name="Perroud P.F."/>
            <person name="Phillips J."/>
            <person name="Ranjan P."/>
            <person name="Rokshar D.S."/>
            <person name="Rothfels C.J."/>
            <person name="Schneider L."/>
            <person name="Shu S."/>
            <person name="Stevenson D.W."/>
            <person name="Thummler F."/>
            <person name="Tillich M."/>
            <person name="Villarreal Aguilar J.C."/>
            <person name="Widiez T."/>
            <person name="Wong G.K."/>
            <person name="Wymore A."/>
            <person name="Zhang Y."/>
            <person name="Zimmer A.D."/>
            <person name="Quatrano R.S."/>
            <person name="Mayer K.F.X."/>
            <person name="Goodstein D."/>
            <person name="Casacuberta J.M."/>
            <person name="Vandepoele K."/>
            <person name="Reski R."/>
            <person name="Cuming A.C."/>
            <person name="Tuskan G.A."/>
            <person name="Maumus F."/>
            <person name="Salse J."/>
            <person name="Schmutz J."/>
            <person name="Rensing S.A."/>
        </authorList>
    </citation>
    <scope>NUCLEOTIDE SEQUENCE [LARGE SCALE GENOMIC DNA]</scope>
    <source>
        <strain evidence="3 4">cv. Gransden 2004</strain>
    </source>
</reference>
<evidence type="ECO:0000313" key="2">
    <source>
        <dbReference type="EMBL" id="PNR53174.1"/>
    </source>
</evidence>
<proteinExistence type="predicted"/>
<name>A0A2K1KHB7_PHYPA</name>
<dbReference type="InParanoid" id="A0A2K1KHB7"/>
<evidence type="ECO:0000313" key="3">
    <source>
        <dbReference type="EnsemblPlants" id="PAC:32975515.CDS.1"/>
    </source>
</evidence>
<dbReference type="Gramene" id="Pp3c6_27080V3.1">
    <property type="protein sequence ID" value="PAC:32975515.CDS.1"/>
    <property type="gene ID" value="Pp3c6_27080"/>
</dbReference>